<proteinExistence type="predicted"/>
<keyword evidence="1" id="KW-0812">Transmembrane</keyword>
<gene>
    <name evidence="2" type="ORF">GCM10009601_17870</name>
</gene>
<dbReference type="InterPro" id="IPR039708">
    <property type="entry name" value="MT1774/Rv1733c-like"/>
</dbReference>
<reference evidence="3" key="1">
    <citation type="journal article" date="2019" name="Int. J. Syst. Evol. Microbiol.">
        <title>The Global Catalogue of Microorganisms (GCM) 10K type strain sequencing project: providing services to taxonomists for standard genome sequencing and annotation.</title>
        <authorList>
            <consortium name="The Broad Institute Genomics Platform"/>
            <consortium name="The Broad Institute Genome Sequencing Center for Infectious Disease"/>
            <person name="Wu L."/>
            <person name="Ma J."/>
        </authorList>
    </citation>
    <scope>NUCLEOTIDE SEQUENCE [LARGE SCALE GENOMIC DNA]</scope>
    <source>
        <strain evidence="3">JCM 11756</strain>
    </source>
</reference>
<dbReference type="PANTHER" id="PTHR42305:SF1">
    <property type="entry name" value="MEMBRANE PROTEIN RV1733C-RELATED"/>
    <property type="match status" value="1"/>
</dbReference>
<keyword evidence="1" id="KW-0472">Membrane</keyword>
<protein>
    <recommendedName>
        <fullName evidence="4">DUF3592 domain-containing protein</fullName>
    </recommendedName>
</protein>
<evidence type="ECO:0000256" key="1">
    <source>
        <dbReference type="SAM" id="Phobius"/>
    </source>
</evidence>
<keyword evidence="1" id="KW-1133">Transmembrane helix</keyword>
<sequence length="192" mass="21084">MRPPVRNRQVWSSPLRRRSDVVEAWTVLAVAVLLCVGAPLAGLAAGWWAYEDTRAAVTEQQAERHRVRAEVVGGPATFRSQAGGQQAFRATMRWTEPGQGPRTTTARVAPGVREGDRVAIWVDARGRAVPPPAGNASVWQHTVGIGAWAAGVTAAAVLLVQRAVRGVAMRRRLAEWERDWALTEPRWTRREA</sequence>
<keyword evidence="3" id="KW-1185">Reference proteome</keyword>
<dbReference type="EMBL" id="BAAAIZ010000021">
    <property type="protein sequence ID" value="GAA1420059.1"/>
    <property type="molecule type" value="Genomic_DNA"/>
</dbReference>
<comment type="caution">
    <text evidence="2">The sequence shown here is derived from an EMBL/GenBank/DDBJ whole genome shotgun (WGS) entry which is preliminary data.</text>
</comment>
<dbReference type="PANTHER" id="PTHR42305">
    <property type="entry name" value="MEMBRANE PROTEIN RV1733C-RELATED"/>
    <property type="match status" value="1"/>
</dbReference>
<dbReference type="Proteomes" id="UP001500973">
    <property type="component" value="Unassembled WGS sequence"/>
</dbReference>
<accession>A0ABP4JK67</accession>
<evidence type="ECO:0000313" key="2">
    <source>
        <dbReference type="EMBL" id="GAA1420059.1"/>
    </source>
</evidence>
<name>A0ABP4JK67_9ACTN</name>
<dbReference type="RefSeq" id="WP_344011417.1">
    <property type="nucleotide sequence ID" value="NZ_BAAAIZ010000021.1"/>
</dbReference>
<feature type="transmembrane region" description="Helical" evidence="1">
    <location>
        <begin position="21"/>
        <end position="50"/>
    </location>
</feature>
<evidence type="ECO:0000313" key="3">
    <source>
        <dbReference type="Proteomes" id="UP001500973"/>
    </source>
</evidence>
<evidence type="ECO:0008006" key="4">
    <source>
        <dbReference type="Google" id="ProtNLM"/>
    </source>
</evidence>
<organism evidence="2 3">
    <name type="scientific">Streptomyces thermospinosisporus</name>
    <dbReference type="NCBI Taxonomy" id="161482"/>
    <lineage>
        <taxon>Bacteria</taxon>
        <taxon>Bacillati</taxon>
        <taxon>Actinomycetota</taxon>
        <taxon>Actinomycetes</taxon>
        <taxon>Kitasatosporales</taxon>
        <taxon>Streptomycetaceae</taxon>
        <taxon>Streptomyces</taxon>
    </lineage>
</organism>
<feature type="transmembrane region" description="Helical" evidence="1">
    <location>
        <begin position="145"/>
        <end position="164"/>
    </location>
</feature>